<proteinExistence type="predicted"/>
<evidence type="ECO:0000259" key="1">
    <source>
        <dbReference type="Pfam" id="PF22939"/>
    </source>
</evidence>
<dbReference type="RefSeq" id="XP_062657099.1">
    <property type="nucleotide sequence ID" value="XM_062805369.1"/>
</dbReference>
<reference evidence="2" key="2">
    <citation type="submission" date="2023-06" db="EMBL/GenBank/DDBJ databases">
        <authorList>
            <consortium name="Lawrence Berkeley National Laboratory"/>
            <person name="Haridas S."/>
            <person name="Hensen N."/>
            <person name="Bonometti L."/>
            <person name="Westerberg I."/>
            <person name="Brannstrom I.O."/>
            <person name="Guillou S."/>
            <person name="Cros-Aarteil S."/>
            <person name="Calhoun S."/>
            <person name="Kuo A."/>
            <person name="Mondo S."/>
            <person name="Pangilinan J."/>
            <person name="Riley R."/>
            <person name="Labutti K."/>
            <person name="Andreopoulos B."/>
            <person name="Lipzen A."/>
            <person name="Chen C."/>
            <person name="Yanf M."/>
            <person name="Daum C."/>
            <person name="Ng V."/>
            <person name="Clum A."/>
            <person name="Steindorff A."/>
            <person name="Ohm R."/>
            <person name="Martin F."/>
            <person name="Silar P."/>
            <person name="Natvig D."/>
            <person name="Lalanne C."/>
            <person name="Gautier V."/>
            <person name="Ament-Velasquez S.L."/>
            <person name="Kruys A."/>
            <person name="Hutchinson M.I."/>
            <person name="Powell A.J."/>
            <person name="Barry K."/>
            <person name="Miller A.N."/>
            <person name="Grigoriev I.V."/>
            <person name="Debuchy R."/>
            <person name="Gladieux P."/>
            <person name="Thoren M.H."/>
            <person name="Johannesson H."/>
        </authorList>
    </citation>
    <scope>NUCLEOTIDE SEQUENCE</scope>
    <source>
        <strain evidence="2">CBS 168.71</strain>
    </source>
</reference>
<dbReference type="PANTHER" id="PTHR10039">
    <property type="entry name" value="AMELOGENIN"/>
    <property type="match status" value="1"/>
</dbReference>
<dbReference type="SUPFAM" id="SSF101908">
    <property type="entry name" value="Putative isomerase YbhE"/>
    <property type="match status" value="1"/>
</dbReference>
<dbReference type="AlphaFoldDB" id="A0AAE0LQJ1"/>
<dbReference type="GeneID" id="87842317"/>
<feature type="domain" description="GPI inositol-deacylase winged helix" evidence="1">
    <location>
        <begin position="41"/>
        <end position="112"/>
    </location>
</feature>
<accession>A0AAE0LQJ1</accession>
<dbReference type="PANTHER" id="PTHR10039:SF16">
    <property type="entry name" value="GPI INOSITOL-DEACYLASE"/>
    <property type="match status" value="1"/>
</dbReference>
<dbReference type="EMBL" id="JAUEPN010000006">
    <property type="protein sequence ID" value="KAK3293585.1"/>
    <property type="molecule type" value="Genomic_DNA"/>
</dbReference>
<dbReference type="Pfam" id="PF22939">
    <property type="entry name" value="WHD_GPIID"/>
    <property type="match status" value="1"/>
</dbReference>
<comment type="caution">
    <text evidence="2">The sequence shown here is derived from an EMBL/GenBank/DDBJ whole genome shotgun (WGS) entry which is preliminary data.</text>
</comment>
<evidence type="ECO:0000313" key="2">
    <source>
        <dbReference type="EMBL" id="KAK3293585.1"/>
    </source>
</evidence>
<organism evidence="2 3">
    <name type="scientific">Chaetomium fimeti</name>
    <dbReference type="NCBI Taxonomy" id="1854472"/>
    <lineage>
        <taxon>Eukaryota</taxon>
        <taxon>Fungi</taxon>
        <taxon>Dikarya</taxon>
        <taxon>Ascomycota</taxon>
        <taxon>Pezizomycotina</taxon>
        <taxon>Sordariomycetes</taxon>
        <taxon>Sordariomycetidae</taxon>
        <taxon>Sordariales</taxon>
        <taxon>Chaetomiaceae</taxon>
        <taxon>Chaetomium</taxon>
    </lineage>
</organism>
<gene>
    <name evidence="2" type="ORF">B0H64DRAFT_419291</name>
</gene>
<reference evidence="2" key="1">
    <citation type="journal article" date="2023" name="Mol. Phylogenet. Evol.">
        <title>Genome-scale phylogeny and comparative genomics of the fungal order Sordariales.</title>
        <authorList>
            <person name="Hensen N."/>
            <person name="Bonometti L."/>
            <person name="Westerberg I."/>
            <person name="Brannstrom I.O."/>
            <person name="Guillou S."/>
            <person name="Cros-Aarteil S."/>
            <person name="Calhoun S."/>
            <person name="Haridas S."/>
            <person name="Kuo A."/>
            <person name="Mondo S."/>
            <person name="Pangilinan J."/>
            <person name="Riley R."/>
            <person name="LaButti K."/>
            <person name="Andreopoulos B."/>
            <person name="Lipzen A."/>
            <person name="Chen C."/>
            <person name="Yan M."/>
            <person name="Daum C."/>
            <person name="Ng V."/>
            <person name="Clum A."/>
            <person name="Steindorff A."/>
            <person name="Ohm R.A."/>
            <person name="Martin F."/>
            <person name="Silar P."/>
            <person name="Natvig D.O."/>
            <person name="Lalanne C."/>
            <person name="Gautier V."/>
            <person name="Ament-Velasquez S.L."/>
            <person name="Kruys A."/>
            <person name="Hutchinson M.I."/>
            <person name="Powell A.J."/>
            <person name="Barry K."/>
            <person name="Miller A.N."/>
            <person name="Grigoriev I.V."/>
            <person name="Debuchy R."/>
            <person name="Gladieux P."/>
            <person name="Hiltunen Thoren M."/>
            <person name="Johannesson H."/>
        </authorList>
    </citation>
    <scope>NUCLEOTIDE SEQUENCE</scope>
    <source>
        <strain evidence="2">CBS 168.71</strain>
    </source>
</reference>
<sequence length="421" mass="46157">MARPGGFSRVIDVETGPQGALETDESHLHTIDSIIDSPNAELAKCILTWVVSAPRPLAVDELTEAVSLDIGQTLTSSPLSQQLERITGPLIVVDGQSRVRITHETTSAFLTQPRIDGVSWIDRPTAHARVAELCLEILCGDQFAPPKHQRGGVNSDNTPASPLSIYAAAHFSHHLARSSLTANGHMSLLDKFLRTNVLTWIEKLAQSGDLSGLLEGARGIETYLTQRNNCHTVGDEAQAETARVWVTEIHRLVAVFHSAILAMPSSVHFLLPQLCPRGSITRKLFGTPTEGLRIVGQLDEDWDDRLTCYLFPERALSVTCCEHLVAIGVSNSNIHLYSAKTFEFVAALPNGRRPGFLAFDSTSSFLVSCDLGILELWDPCSYSLRKLIGCLVGLEASKDDWGYRAGTGSRRHHWQRFCTST</sequence>
<protein>
    <recommendedName>
        <fullName evidence="1">GPI inositol-deacylase winged helix domain-containing protein</fullName>
    </recommendedName>
</protein>
<name>A0AAE0LQJ1_9PEZI</name>
<dbReference type="Proteomes" id="UP001278766">
    <property type="component" value="Unassembled WGS sequence"/>
</dbReference>
<dbReference type="InterPro" id="IPR054471">
    <property type="entry name" value="GPIID_WHD"/>
</dbReference>
<evidence type="ECO:0000313" key="3">
    <source>
        <dbReference type="Proteomes" id="UP001278766"/>
    </source>
</evidence>
<keyword evidence="3" id="KW-1185">Reference proteome</keyword>